<evidence type="ECO:0000313" key="1">
    <source>
        <dbReference type="EMBL" id="KWW16961.1"/>
    </source>
</evidence>
<protein>
    <recommendedName>
        <fullName evidence="3">CDP-glycerol glycerophosphotransferase, TagB/SpsB family</fullName>
    </recommendedName>
</protein>
<comment type="caution">
    <text evidence="1">The sequence shown here is derived from an EMBL/GenBank/DDBJ whole genome shotgun (WGS) entry which is preliminary data.</text>
</comment>
<sequence length="1135" mass="133062">MNKQSATLHGKKGDQLVEAIHATDFNLNGSKIEIILNGIIESANLIFRNNDTKEEHIYEHVNCESLNEETRLTITLDNMNWPDVHRTTYTILLKMNEELFRLTKPTIKRLKNRLFARSYYQISQTETATIFLNKKNTLSIMYGNSASVFRASCKVVSDTLHITEMEVAGVKARFFHEEGELGKALLTIYDPVTKHTSAIGAVQGEKNSLEVDVSKLAEIPTAADVYVEAKVGKVLKSFKLLFHPNLVQTHRELSFYEMDSLSDATESQKTLYFDEFEIMGDHLQVRLMEPSCQSASVVFEKSTSAEWIQTHEFKQDGQRLIIDLKKIFNDRFFKEGQKWKVYVKEVVAGEVQVRKLKHFSAPKAPQMGQVPLEDIKTQAMAYISPKAELGILLGKSEEKINNASFYITKNRLPMHDLSFHKYELSFSIENIQDADINSVQIVMKNRQSGEIHRVPATVNKSSRNIGIYSNLESFIRCGITPSRWDVSIEITYANIMEVNRVGFYDQKKLPMEERYLRSVEVDEENVFTPYLTARNELSFVIGTEFALRHEKLKSKILIKNVSLKKSILEIEITLSLPDAESYQVKGMLLRHRNNEAFAQIPVTVKKKSILAKVNLAEHEFEQFYWDFYVLVDVEGEDYEIKLKRPTDHVRKKLNGTIRDHSYQKDADHVVYPYITRSNSLALTYRMKSLYEAPIYKWKEKFSYIIYQMLNRYYDHKNIWLVYEKMSETAQDNGYHFFKYCYNEKPERNVFYIIKKDSPDLANLKGFEDRVIHFMSVKHLVYLFASKLLIASETKGHSYVWRVQKGKVMEYLRRKRIVFLQHGVLGLKKIDSTLNKGSSEEVDLFVTSSDFEKEIVKNYFGYNEKDIIVTGLSRWDDVNKEETPIKRQIFLMPTWRNWLNEVSNEEFIESNYFKNYIGLLNSEKLMDLLRMHDVELKFYVHPKFQPFIDQFHTTCDQIEIIKFGDVNISKLIRESALLITDYSSVAWDMYYLEKPTIFYQFDLEEYTELQGSYMDMNKELFGDQALDPDELITSIENSVRNNFEEQDIFKEKRSHYFANIDNKNSERIYDNIVKNEKRLRPRRVSFYKKLSKVTVLRKLWRLAKRGKVTRKLAFSLRDHLMNLNGRGTRGLWNRRR</sequence>
<organism evidence="1 2">
    <name type="scientific">Peribacillus simplex</name>
    <dbReference type="NCBI Taxonomy" id="1478"/>
    <lineage>
        <taxon>Bacteria</taxon>
        <taxon>Bacillati</taxon>
        <taxon>Bacillota</taxon>
        <taxon>Bacilli</taxon>
        <taxon>Bacillales</taxon>
        <taxon>Bacillaceae</taxon>
        <taxon>Peribacillus</taxon>
    </lineage>
</organism>
<dbReference type="InterPro" id="IPR043148">
    <property type="entry name" value="TagF_C"/>
</dbReference>
<name>A0A109MWA0_9BACI</name>
<dbReference type="InterPro" id="IPR007554">
    <property type="entry name" value="Glycerophosphate_synth"/>
</dbReference>
<dbReference type="InterPro" id="IPR051612">
    <property type="entry name" value="Teichoic_Acid_Biosynth"/>
</dbReference>
<dbReference type="RefSeq" id="WP_061143123.1">
    <property type="nucleotide sequence ID" value="NZ_LNNH01000029.1"/>
</dbReference>
<dbReference type="Pfam" id="PF04464">
    <property type="entry name" value="Glyphos_transf"/>
    <property type="match status" value="1"/>
</dbReference>
<accession>A0A109MWA0</accession>
<dbReference type="Proteomes" id="UP000064189">
    <property type="component" value="Unassembled WGS sequence"/>
</dbReference>
<keyword evidence="2" id="KW-1185">Reference proteome</keyword>
<dbReference type="PANTHER" id="PTHR37316:SF3">
    <property type="entry name" value="TEICHOIC ACID GLYCEROL-PHOSPHATE TRANSFERASE"/>
    <property type="match status" value="1"/>
</dbReference>
<evidence type="ECO:0000313" key="2">
    <source>
        <dbReference type="Proteomes" id="UP000064189"/>
    </source>
</evidence>
<dbReference type="Gene3D" id="3.40.50.12580">
    <property type="match status" value="1"/>
</dbReference>
<dbReference type="EMBL" id="LNNH01000029">
    <property type="protein sequence ID" value="KWW16961.1"/>
    <property type="molecule type" value="Genomic_DNA"/>
</dbReference>
<proteinExistence type="predicted"/>
<dbReference type="GO" id="GO:0016020">
    <property type="term" value="C:membrane"/>
    <property type="evidence" value="ECO:0007669"/>
    <property type="project" value="InterPro"/>
</dbReference>
<gene>
    <name evidence="1" type="ORF">AS888_23555</name>
</gene>
<reference evidence="1 2" key="1">
    <citation type="submission" date="2015-11" db="EMBL/GenBank/DDBJ databases">
        <title>Genome Sequence of Bacillus simplex strain VanAntwerpen2.</title>
        <authorList>
            <person name="Couger M.B."/>
        </authorList>
    </citation>
    <scope>NUCLEOTIDE SEQUENCE [LARGE SCALE GENOMIC DNA]</scope>
    <source>
        <strain evidence="1 2">VanAntwerpen02</strain>
    </source>
</reference>
<dbReference type="GO" id="GO:0047355">
    <property type="term" value="F:CDP-glycerol glycerophosphotransferase activity"/>
    <property type="evidence" value="ECO:0007669"/>
    <property type="project" value="InterPro"/>
</dbReference>
<dbReference type="SUPFAM" id="SSF53756">
    <property type="entry name" value="UDP-Glycosyltransferase/glycogen phosphorylase"/>
    <property type="match status" value="1"/>
</dbReference>
<dbReference type="PANTHER" id="PTHR37316">
    <property type="entry name" value="TEICHOIC ACID GLYCEROL-PHOSPHATE PRIMASE"/>
    <property type="match status" value="1"/>
</dbReference>
<dbReference type="AlphaFoldDB" id="A0A109MWA0"/>
<evidence type="ECO:0008006" key="3">
    <source>
        <dbReference type="Google" id="ProtNLM"/>
    </source>
</evidence>